<dbReference type="Pfam" id="PF19463">
    <property type="entry name" value="DUF6000"/>
    <property type="match status" value="1"/>
</dbReference>
<gene>
    <name evidence="1" type="ORF">A4R43_08095</name>
</gene>
<protein>
    <submittedName>
        <fullName evidence="1">Uncharacterized protein</fullName>
    </submittedName>
</protein>
<accession>A0A344L366</accession>
<dbReference type="InterPro" id="IPR046042">
    <property type="entry name" value="DUF6000"/>
</dbReference>
<organism evidence="1 2">
    <name type="scientific">Amycolatopsis albispora</name>
    <dbReference type="NCBI Taxonomy" id="1804986"/>
    <lineage>
        <taxon>Bacteria</taxon>
        <taxon>Bacillati</taxon>
        <taxon>Actinomycetota</taxon>
        <taxon>Actinomycetes</taxon>
        <taxon>Pseudonocardiales</taxon>
        <taxon>Pseudonocardiaceae</taxon>
        <taxon>Amycolatopsis</taxon>
    </lineage>
</organism>
<dbReference type="Proteomes" id="UP000250434">
    <property type="component" value="Chromosome"/>
</dbReference>
<name>A0A344L366_9PSEU</name>
<dbReference type="KEGG" id="aab:A4R43_08095"/>
<evidence type="ECO:0000313" key="1">
    <source>
        <dbReference type="EMBL" id="AXB42490.1"/>
    </source>
</evidence>
<dbReference type="OrthoDB" id="8702693at2"/>
<reference evidence="1 2" key="1">
    <citation type="submission" date="2016-04" db="EMBL/GenBank/DDBJ databases">
        <title>Complete genome sequence and analysis of deep-sea sediment isolate, Amycolatopsis sp. WP1.</title>
        <authorList>
            <person name="Wang H."/>
            <person name="Chen S."/>
            <person name="Wu Q."/>
        </authorList>
    </citation>
    <scope>NUCLEOTIDE SEQUENCE [LARGE SCALE GENOMIC DNA]</scope>
    <source>
        <strain evidence="1 2">WP1</strain>
    </source>
</reference>
<evidence type="ECO:0000313" key="2">
    <source>
        <dbReference type="Proteomes" id="UP000250434"/>
    </source>
</evidence>
<keyword evidence="2" id="KW-1185">Reference proteome</keyword>
<dbReference type="RefSeq" id="WP_113691760.1">
    <property type="nucleotide sequence ID" value="NZ_CP015163.1"/>
</dbReference>
<proteinExistence type="predicted"/>
<dbReference type="EMBL" id="CP015163">
    <property type="protein sequence ID" value="AXB42490.1"/>
    <property type="molecule type" value="Genomic_DNA"/>
</dbReference>
<dbReference type="AlphaFoldDB" id="A0A344L366"/>
<sequence>MTGDVYDRYVVGAGERPRYSQLLHANFVGLGPGRDEFVRQLIEAAGQVTDDELTRLLADDWRSKITAAWLIGVGRRAGFRQRIGELLLESQYVYAGQGYCYALARLGTTADAAILATYLDRYLRRLDARYDQEWALAALRRVDAGLGQRYATQFTWPGGPWHAWAAANRVEREDGRDLLVFAWSLIDDAERG</sequence>